<name>A0A6J8EJ11_MYTCO</name>
<evidence type="ECO:0008006" key="3">
    <source>
        <dbReference type="Google" id="ProtNLM"/>
    </source>
</evidence>
<reference evidence="1 2" key="1">
    <citation type="submission" date="2020-06" db="EMBL/GenBank/DDBJ databases">
        <authorList>
            <person name="Li R."/>
            <person name="Bekaert M."/>
        </authorList>
    </citation>
    <scope>NUCLEOTIDE SEQUENCE [LARGE SCALE GENOMIC DNA]</scope>
    <source>
        <strain evidence="2">wild</strain>
    </source>
</reference>
<organism evidence="1 2">
    <name type="scientific">Mytilus coruscus</name>
    <name type="common">Sea mussel</name>
    <dbReference type="NCBI Taxonomy" id="42192"/>
    <lineage>
        <taxon>Eukaryota</taxon>
        <taxon>Metazoa</taxon>
        <taxon>Spiralia</taxon>
        <taxon>Lophotrochozoa</taxon>
        <taxon>Mollusca</taxon>
        <taxon>Bivalvia</taxon>
        <taxon>Autobranchia</taxon>
        <taxon>Pteriomorphia</taxon>
        <taxon>Mytilida</taxon>
        <taxon>Mytiloidea</taxon>
        <taxon>Mytilidae</taxon>
        <taxon>Mytilinae</taxon>
        <taxon>Mytilus</taxon>
    </lineage>
</organism>
<evidence type="ECO:0000313" key="1">
    <source>
        <dbReference type="EMBL" id="CAC5420480.1"/>
    </source>
</evidence>
<proteinExistence type="predicted"/>
<accession>A0A6J8EJ11</accession>
<dbReference type="Proteomes" id="UP000507470">
    <property type="component" value="Unassembled WGS sequence"/>
</dbReference>
<sequence>MEFDDKSYLRDFDMERVKRIIQKVPSGGQIVTRKPLQSYDLIRQIAAGQLLRGQFIHENLQKSSSYRKQLIQVDEPIELMSPGISETMEILEFDDKKQSDEFDSVLNQCGVSFALGFCGRIPLVAHGVGQGSVDYTHTSQKKTMMDWQEQFVKMNQILIVPTASFTLSNHSVCLFDCALDALTCLHRKFIRNDSSFEKHCNFFFNEFGSHFYTGVWHFGENYQKAKFALSGSVGGGYLWFGGEVKGAFENDKEQVTGTQTFSEKFKVAKKLEKFGGPQEVDDISLWKKGLEEYNNTWVIIDKDVSQRCYEGVWTLLQGQESMFSNAKDFSKKIQGVWEEIYQKAKTGAMSWSKHQIYFDKNQESNSTVELVKRRNLRKGTDEYTRKQVDYLLSTTQGNREFADEYSRKGKYSQEVLHQKYEQYRDESNK</sequence>
<dbReference type="AlphaFoldDB" id="A0A6J8EJ11"/>
<protein>
    <recommendedName>
        <fullName evidence="3">MACPF domain-containing protein</fullName>
    </recommendedName>
</protein>
<dbReference type="EMBL" id="CACVKT020009145">
    <property type="protein sequence ID" value="CAC5420480.1"/>
    <property type="molecule type" value="Genomic_DNA"/>
</dbReference>
<keyword evidence="2" id="KW-1185">Reference proteome</keyword>
<dbReference type="OrthoDB" id="6146283at2759"/>
<gene>
    <name evidence="1" type="ORF">MCOR_52700</name>
</gene>
<evidence type="ECO:0000313" key="2">
    <source>
        <dbReference type="Proteomes" id="UP000507470"/>
    </source>
</evidence>